<dbReference type="Gramene" id="ORUFI03G27790.1">
    <property type="protein sequence ID" value="ORUFI03G27790.1"/>
    <property type="gene ID" value="ORUFI03G27790"/>
</dbReference>
<feature type="compositionally biased region" description="Basic and acidic residues" evidence="1">
    <location>
        <begin position="19"/>
        <end position="30"/>
    </location>
</feature>
<name>A0A0E0NYJ1_ORYRU</name>
<feature type="compositionally biased region" description="Basic residues" evidence="1">
    <location>
        <begin position="1"/>
        <end position="10"/>
    </location>
</feature>
<dbReference type="EnsemblPlants" id="ORUFI03G27790.1">
    <property type="protein sequence ID" value="ORUFI03G27790.1"/>
    <property type="gene ID" value="ORUFI03G27790"/>
</dbReference>
<evidence type="ECO:0000313" key="3">
    <source>
        <dbReference type="Proteomes" id="UP000008022"/>
    </source>
</evidence>
<evidence type="ECO:0000256" key="1">
    <source>
        <dbReference type="SAM" id="MobiDB-lite"/>
    </source>
</evidence>
<protein>
    <submittedName>
        <fullName evidence="2">Uncharacterized protein</fullName>
    </submittedName>
</protein>
<feature type="region of interest" description="Disordered" evidence="1">
    <location>
        <begin position="153"/>
        <end position="214"/>
    </location>
</feature>
<proteinExistence type="predicted"/>
<keyword evidence="3" id="KW-1185">Reference proteome</keyword>
<evidence type="ECO:0000313" key="2">
    <source>
        <dbReference type="EnsemblPlants" id="ORUFI03G27790.1"/>
    </source>
</evidence>
<dbReference type="Proteomes" id="UP000008022">
    <property type="component" value="Unassembled WGS sequence"/>
</dbReference>
<feature type="compositionally biased region" description="Basic residues" evidence="1">
    <location>
        <begin position="31"/>
        <end position="40"/>
    </location>
</feature>
<organism evidence="2 3">
    <name type="scientific">Oryza rufipogon</name>
    <name type="common">Brownbeard rice</name>
    <name type="synonym">Asian wild rice</name>
    <dbReference type="NCBI Taxonomy" id="4529"/>
    <lineage>
        <taxon>Eukaryota</taxon>
        <taxon>Viridiplantae</taxon>
        <taxon>Streptophyta</taxon>
        <taxon>Embryophyta</taxon>
        <taxon>Tracheophyta</taxon>
        <taxon>Spermatophyta</taxon>
        <taxon>Magnoliopsida</taxon>
        <taxon>Liliopsida</taxon>
        <taxon>Poales</taxon>
        <taxon>Poaceae</taxon>
        <taxon>BOP clade</taxon>
        <taxon>Oryzoideae</taxon>
        <taxon>Oryzeae</taxon>
        <taxon>Oryzinae</taxon>
        <taxon>Oryza</taxon>
    </lineage>
</organism>
<sequence>MATTTRRRSRTSAASAAVADERGVSGDGRGRARRRRRRMRTSAATAAAAADADEGGGGGGRGRGRRRTTHADGSPSDSIIEEAGGVAPLQSHMLNHPDQSLPSIRICIAMIYDPYRPVSTTISPSPPRKHREKTTPPRYSLLACTAPLPHSTAAPARAEFFSSRRRRTPPLPRRSRGLPQPPPEPETTLDGTEVVPSRHRTPPQPAPTGTMVVPSSAGPVPGIAPDGAEVIPSRCRTLPQPAPTSHEVCPYRCQSPSAANHIRIPPQHAPAGAEVVPPSAGATPGTSPSEAEVVPPSTGGWSCVWACPSGAEVVPRPPLPPTFFCYLFPKVPIQLKLTFWTLDHLTSRRDITTVLIIEFLGKIDHGDI</sequence>
<feature type="region of interest" description="Disordered" evidence="1">
    <location>
        <begin position="269"/>
        <end position="294"/>
    </location>
</feature>
<feature type="compositionally biased region" description="Low complexity" evidence="1">
    <location>
        <begin position="41"/>
        <end position="50"/>
    </location>
</feature>
<feature type="compositionally biased region" description="Basic residues" evidence="1">
    <location>
        <begin position="163"/>
        <end position="176"/>
    </location>
</feature>
<reference evidence="3" key="1">
    <citation type="submission" date="2013-06" db="EMBL/GenBank/DDBJ databases">
        <authorList>
            <person name="Zhao Q."/>
        </authorList>
    </citation>
    <scope>NUCLEOTIDE SEQUENCE</scope>
    <source>
        <strain evidence="3">cv. W1943</strain>
    </source>
</reference>
<dbReference type="OMA" id="RICIAMI"/>
<feature type="region of interest" description="Disordered" evidence="1">
    <location>
        <begin position="1"/>
        <end position="80"/>
    </location>
</feature>
<accession>A0A0E0NYJ1</accession>
<reference evidence="2" key="2">
    <citation type="submission" date="2015-06" db="UniProtKB">
        <authorList>
            <consortium name="EnsemblPlants"/>
        </authorList>
    </citation>
    <scope>IDENTIFICATION</scope>
</reference>
<dbReference type="AlphaFoldDB" id="A0A0E0NYJ1"/>